<evidence type="ECO:0000313" key="2">
    <source>
        <dbReference type="Proteomes" id="UP000002421"/>
    </source>
</evidence>
<sequence>MAKRLTKGKRKYLLSIMAEVAWRTERDRRAEQQARALMFDYRGRTPHQVIW</sequence>
<proteinExistence type="predicted"/>
<gene>
    <name evidence="1" type="ORF">201phi2-1p024</name>
</gene>
<evidence type="ECO:0000313" key="1">
    <source>
        <dbReference type="EMBL" id="ABY62858.1"/>
    </source>
</evidence>
<organism evidence="1 2">
    <name type="scientific">Pseudomonas phage 201phi2-1</name>
    <name type="common">Pseudomonas chlororaphis phage 201phi2-1</name>
    <dbReference type="NCBI Taxonomy" id="198110"/>
    <lineage>
        <taxon>Viruses</taxon>
        <taxon>Duplodnaviria</taxon>
        <taxon>Heunggongvirae</taxon>
        <taxon>Uroviricota</taxon>
        <taxon>Caudoviricetes</taxon>
        <taxon>Chimalliviridae</taxon>
        <taxon>Serwervirus</taxon>
        <taxon>Serwervirus 201phi21</taxon>
    </lineage>
</organism>
<organismHost>
    <name type="scientific">Pseudomonas chlororaphis</name>
    <dbReference type="NCBI Taxonomy" id="587753"/>
</organismHost>
<reference evidence="1 2" key="1">
    <citation type="journal article" date="2008" name="Virology">
        <title>Characterization of Pseudomonas chlororaphis myovirus 201varphi2-1 via genomic sequencing, mass spectrometry, and electron microscopy.</title>
        <authorList>
            <person name="Thomas J.A."/>
            <person name="Rolando M.R."/>
            <person name="Carroll C.A."/>
            <person name="Shen P.S."/>
            <person name="Belnap D.M."/>
            <person name="Weintraub S.T."/>
            <person name="Serwer P."/>
            <person name="Hardies S.C."/>
        </authorList>
    </citation>
    <scope>NUCLEOTIDE SEQUENCE</scope>
</reference>
<dbReference type="RefSeq" id="YP_001956750.1">
    <property type="nucleotide sequence ID" value="NC_010821.1"/>
</dbReference>
<keyword evidence="2" id="KW-1185">Reference proteome</keyword>
<name>B3FK00_BP201</name>
<protein>
    <submittedName>
        <fullName evidence="1">Uncharacterized protein</fullName>
    </submittedName>
</protein>
<accession>B3FK00</accession>
<dbReference type="Proteomes" id="UP000002421">
    <property type="component" value="Segment"/>
</dbReference>
<dbReference type="KEGG" id="vg:6372464"/>
<dbReference type="EMBL" id="EU197055">
    <property type="protein sequence ID" value="ABY62858.1"/>
    <property type="molecule type" value="Genomic_DNA"/>
</dbReference>